<sequence length="294" mass="34207">MLTCTKIKRKTYIVYDDCSNFPQSRLHMLCKQNSNQDLLNILPVTLIKDDIPFKNIFCFLCQYKEINTTFIEEHITDDIEIWEFYISCRTYIPYIVHISLQEYFKFAMKNKCTIDLKPSSNTVECEDESFGKCNTTGKLQKVDQNIRRACERLIVPRDSANPFCKICNPESNTEIVYTTCNQTGMYNENAVNNCINLPVIEYYAPYKNVFCKECNNPLESLSDVGSINRYIDTKNNNDSGNINIFPTYVSYLIFSIKLRKTSTNKIVKEECRPDQLYNSIMVIFTLHVIISSLI</sequence>
<gene>
    <name evidence="1" type="ORF">MEDL_981</name>
</gene>
<organism evidence="1 2">
    <name type="scientific">Mytilus edulis</name>
    <name type="common">Blue mussel</name>
    <dbReference type="NCBI Taxonomy" id="6550"/>
    <lineage>
        <taxon>Eukaryota</taxon>
        <taxon>Metazoa</taxon>
        <taxon>Spiralia</taxon>
        <taxon>Lophotrochozoa</taxon>
        <taxon>Mollusca</taxon>
        <taxon>Bivalvia</taxon>
        <taxon>Autobranchia</taxon>
        <taxon>Pteriomorphia</taxon>
        <taxon>Mytilida</taxon>
        <taxon>Mytiloidea</taxon>
        <taxon>Mytilidae</taxon>
        <taxon>Mytilinae</taxon>
        <taxon>Mytilus</taxon>
    </lineage>
</organism>
<dbReference type="EMBL" id="CAJPWZ010000084">
    <property type="protein sequence ID" value="CAG2185371.1"/>
    <property type="molecule type" value="Genomic_DNA"/>
</dbReference>
<keyword evidence="2" id="KW-1185">Reference proteome</keyword>
<evidence type="ECO:0000313" key="1">
    <source>
        <dbReference type="EMBL" id="CAG2185371.1"/>
    </source>
</evidence>
<dbReference type="Proteomes" id="UP000683360">
    <property type="component" value="Unassembled WGS sequence"/>
</dbReference>
<reference evidence="1" key="1">
    <citation type="submission" date="2021-03" db="EMBL/GenBank/DDBJ databases">
        <authorList>
            <person name="Bekaert M."/>
        </authorList>
    </citation>
    <scope>NUCLEOTIDE SEQUENCE</scope>
</reference>
<evidence type="ECO:0000313" key="2">
    <source>
        <dbReference type="Proteomes" id="UP000683360"/>
    </source>
</evidence>
<accession>A0A8S3PPI6</accession>
<protein>
    <submittedName>
        <fullName evidence="1">Uncharacterized protein</fullName>
    </submittedName>
</protein>
<comment type="caution">
    <text evidence="1">The sequence shown here is derived from an EMBL/GenBank/DDBJ whole genome shotgun (WGS) entry which is preliminary data.</text>
</comment>
<name>A0A8S3PPI6_MYTED</name>
<dbReference type="AlphaFoldDB" id="A0A8S3PPI6"/>
<proteinExistence type="predicted"/>